<accession>A0A015XG58</accession>
<dbReference type="AlphaFoldDB" id="A0A015XG58"/>
<sequence length="203" mass="22941">MRNQNLFIQALKGEMLRMESELDLPCVSMNVSGATAPWTRLSMKTEFATKDYVLDVKKDLKNISSDFNERSLHSVVCMEKQLSADTLNRIWADSLRARHIVAKTSIQIVTADSSKCIRSEGSCDNDCFVSPIWVAYVGHECEVEVAGFLSSICWSVIRYSSFLFVQRKVVILILLVVALMNIKGAIRILLVGEMILMMIIVWQ</sequence>
<dbReference type="PATRIC" id="fig|1339327.3.peg.845"/>
<keyword evidence="1" id="KW-1133">Transmembrane helix</keyword>
<evidence type="ECO:0000256" key="1">
    <source>
        <dbReference type="SAM" id="Phobius"/>
    </source>
</evidence>
<evidence type="ECO:0000313" key="3">
    <source>
        <dbReference type="Proteomes" id="UP000022082"/>
    </source>
</evidence>
<name>A0A015XG58_BACFG</name>
<keyword evidence="1" id="KW-0472">Membrane</keyword>
<feature type="transmembrane region" description="Helical" evidence="1">
    <location>
        <begin position="169"/>
        <end position="202"/>
    </location>
</feature>
<dbReference type="Proteomes" id="UP000022082">
    <property type="component" value="Unassembled WGS sequence"/>
</dbReference>
<dbReference type="EMBL" id="JGDJ01000130">
    <property type="protein sequence ID" value="EXZ30628.1"/>
    <property type="molecule type" value="Genomic_DNA"/>
</dbReference>
<organism evidence="2 3">
    <name type="scientific">Bacteroides fragilis str. S36L11</name>
    <dbReference type="NCBI Taxonomy" id="1339327"/>
    <lineage>
        <taxon>Bacteria</taxon>
        <taxon>Pseudomonadati</taxon>
        <taxon>Bacteroidota</taxon>
        <taxon>Bacteroidia</taxon>
        <taxon>Bacteroidales</taxon>
        <taxon>Bacteroidaceae</taxon>
        <taxon>Bacteroides</taxon>
    </lineage>
</organism>
<evidence type="ECO:0000313" key="2">
    <source>
        <dbReference type="EMBL" id="EXZ30628.1"/>
    </source>
</evidence>
<comment type="caution">
    <text evidence="2">The sequence shown here is derived from an EMBL/GenBank/DDBJ whole genome shotgun (WGS) entry which is preliminary data.</text>
</comment>
<proteinExistence type="predicted"/>
<gene>
    <name evidence="2" type="ORF">M136_0165</name>
</gene>
<protein>
    <submittedName>
        <fullName evidence="2">Uncharacterized protein</fullName>
    </submittedName>
</protein>
<reference evidence="2 3" key="1">
    <citation type="submission" date="2014-02" db="EMBL/GenBank/DDBJ databases">
        <authorList>
            <person name="Sears C."/>
            <person name="Carroll K."/>
            <person name="Sack B.R."/>
            <person name="Qadri F."/>
            <person name="Myers L.L."/>
            <person name="Chung G.-T."/>
            <person name="Escheverria P."/>
            <person name="Fraser C.M."/>
            <person name="Sadzewicz L."/>
            <person name="Shefchek K.A."/>
            <person name="Tallon L."/>
            <person name="Das S.P."/>
            <person name="Daugherty S."/>
            <person name="Mongodin E.F."/>
        </authorList>
    </citation>
    <scope>NUCLEOTIDE SEQUENCE [LARGE SCALE GENOMIC DNA]</scope>
    <source>
        <strain evidence="2 3">S36L11</strain>
    </source>
</reference>
<keyword evidence="1" id="KW-0812">Transmembrane</keyword>